<dbReference type="PANTHER" id="PTHR39600">
    <property type="entry name" value="PEPTIDASE INHIBITOR I78 FAMILY PROTEIN"/>
    <property type="match status" value="1"/>
</dbReference>
<accession>A0A397T1W7</accession>
<dbReference type="STRING" id="658196.A0A397T1W7"/>
<name>A0A397T1W7_9GLOM</name>
<dbReference type="Proteomes" id="UP000265703">
    <property type="component" value="Unassembled WGS sequence"/>
</dbReference>
<sequence>MADKSLDNWKAKLLGKKFVSDNVSVAAEEQHNVIRKTDLPTEHRVIPPDGMVTMDIKPDRLNVYIDHSSTIYKVKFG</sequence>
<dbReference type="AlphaFoldDB" id="A0A397T1W7"/>
<evidence type="ECO:0000313" key="2">
    <source>
        <dbReference type="Proteomes" id="UP000265703"/>
    </source>
</evidence>
<dbReference type="OrthoDB" id="10013825at2759"/>
<protein>
    <submittedName>
        <fullName evidence="1">Uncharacterized protein</fullName>
    </submittedName>
</protein>
<evidence type="ECO:0000313" key="1">
    <source>
        <dbReference type="EMBL" id="RIA90235.1"/>
    </source>
</evidence>
<gene>
    <name evidence="1" type="ORF">C1645_770560</name>
</gene>
<dbReference type="EMBL" id="QKYT01000187">
    <property type="protein sequence ID" value="RIA90235.1"/>
    <property type="molecule type" value="Genomic_DNA"/>
</dbReference>
<organism evidence="1 2">
    <name type="scientific">Glomus cerebriforme</name>
    <dbReference type="NCBI Taxonomy" id="658196"/>
    <lineage>
        <taxon>Eukaryota</taxon>
        <taxon>Fungi</taxon>
        <taxon>Fungi incertae sedis</taxon>
        <taxon>Mucoromycota</taxon>
        <taxon>Glomeromycotina</taxon>
        <taxon>Glomeromycetes</taxon>
        <taxon>Glomerales</taxon>
        <taxon>Glomeraceae</taxon>
        <taxon>Glomus</taxon>
    </lineage>
</organism>
<reference evidence="1 2" key="1">
    <citation type="submission" date="2018-06" db="EMBL/GenBank/DDBJ databases">
        <title>Comparative genomics reveals the genomic features of Rhizophagus irregularis, R. cerebriforme, R. diaphanum and Gigaspora rosea, and their symbiotic lifestyle signature.</title>
        <authorList>
            <person name="Morin E."/>
            <person name="San Clemente H."/>
            <person name="Chen E.C.H."/>
            <person name="De La Providencia I."/>
            <person name="Hainaut M."/>
            <person name="Kuo A."/>
            <person name="Kohler A."/>
            <person name="Murat C."/>
            <person name="Tang N."/>
            <person name="Roy S."/>
            <person name="Loubradou J."/>
            <person name="Henrissat B."/>
            <person name="Grigoriev I.V."/>
            <person name="Corradi N."/>
            <person name="Roux C."/>
            <person name="Martin F.M."/>
        </authorList>
    </citation>
    <scope>NUCLEOTIDE SEQUENCE [LARGE SCALE GENOMIC DNA]</scope>
    <source>
        <strain evidence="1 2">DAOM 227022</strain>
    </source>
</reference>
<comment type="caution">
    <text evidence="1">The sequence shown here is derived from an EMBL/GenBank/DDBJ whole genome shotgun (WGS) entry which is preliminary data.</text>
</comment>
<proteinExistence type="predicted"/>
<dbReference type="Gene3D" id="3.30.10.10">
    <property type="entry name" value="Trypsin Inhibitor V, subunit A"/>
    <property type="match status" value="1"/>
</dbReference>
<dbReference type="PANTHER" id="PTHR39600:SF1">
    <property type="entry name" value="PEPTIDASE INHIBITOR I78 FAMILY PROTEIN"/>
    <property type="match status" value="1"/>
</dbReference>
<keyword evidence="2" id="KW-1185">Reference proteome</keyword>